<accession>A0A7D7IKA5</accession>
<protein>
    <submittedName>
        <fullName evidence="1">Uncharacterized protein</fullName>
    </submittedName>
</protein>
<reference evidence="1" key="1">
    <citation type="journal article" date="2019" name="PLoS Pathog.">
        <title>Re-assessing the diversity of negative strand RNA viruses in insects.</title>
        <authorList>
            <person name="Kafer S."/>
            <person name="Paraskevopoulou S."/>
            <person name="Zirkel F."/>
            <person name="Wieseke N."/>
            <person name="Donath A."/>
            <person name="Petersen M."/>
            <person name="Jones T.C."/>
            <person name="Liu S."/>
            <person name="Zhou X."/>
            <person name="Middendorf M."/>
            <person name="Junglen S."/>
            <person name="Misof B."/>
            <person name="Drosten C."/>
        </authorList>
    </citation>
    <scope>NUCLEOTIDE SEQUENCE</scope>
    <source>
        <strain evidence="1">OKIAV26</strain>
    </source>
</reference>
<reference evidence="1" key="2">
    <citation type="submission" date="2020-03" db="EMBL/GenBank/DDBJ databases">
        <authorList>
            <person name="Kafer S."/>
            <person name="Paraskevopoulou S."/>
            <person name="Zirkel F."/>
            <person name="Wieseke N."/>
            <person name="Donath A."/>
            <person name="Petersen M."/>
            <person name="Jones T.C."/>
            <person name="Liu S."/>
            <person name="Zhou X."/>
            <person name="Middendorf M."/>
            <person name="Junglen S."/>
            <person name="Misof B."/>
            <person name="Drosten C."/>
        </authorList>
    </citation>
    <scope>NUCLEOTIDE SEQUENCE</scope>
    <source>
        <strain evidence="1">OKIAV26</strain>
    </source>
</reference>
<proteinExistence type="predicted"/>
<evidence type="ECO:0000313" key="1">
    <source>
        <dbReference type="EMBL" id="QMP82307.1"/>
    </source>
</evidence>
<organism evidence="1">
    <name type="scientific">Hemipteran rhabdo-related virus OKIAV26</name>
    <dbReference type="NCBI Taxonomy" id="2746290"/>
    <lineage>
        <taxon>Viruses</taxon>
        <taxon>Riboviria</taxon>
        <taxon>Orthornavirae</taxon>
        <taxon>Negarnaviricota</taxon>
        <taxon>Haploviricotina</taxon>
        <taxon>Monjiviricetes</taxon>
        <taxon>Mononegavirales</taxon>
        <taxon>Rhabdoviridae</taxon>
    </lineage>
</organism>
<dbReference type="EMBL" id="MT153513">
    <property type="protein sequence ID" value="QMP82307.1"/>
    <property type="molecule type" value="Viral_cRNA"/>
</dbReference>
<name>A0A7D7IKA5_9RHAB</name>
<sequence>MATSARHLDILPKEIPAHVASLIDPNGIVRVPTLQKYVISVKAPLKLKDFWKLYKSLIHLIVLECFWGLGLSDTHYIQTVFGIYNWVKNCPDVQNLNENGSNATYSCITVYLYTLLPTFPYIILPQNSRSSYTVNLQKKGVPRGQTHFNFEWKMRILHHKVPTDLQYSKDYVLLENVQAKPIKMTEEFIQMFGDYNKYNIRRILNNMEITANIKLSTTEDSKKLSDWFSPPSFVGKQSEAARKLANKEKKQVFYKGKRK</sequence>